<evidence type="ECO:0000313" key="5">
    <source>
        <dbReference type="Proteomes" id="UP000267464"/>
    </source>
</evidence>
<protein>
    <submittedName>
        <fullName evidence="4">GNAT family N-acetyltransferase</fullName>
    </submittedName>
</protein>
<dbReference type="CDD" id="cd04301">
    <property type="entry name" value="NAT_SF"/>
    <property type="match status" value="1"/>
</dbReference>
<dbReference type="OrthoDB" id="8901673at2"/>
<dbReference type="PROSITE" id="PS51186">
    <property type="entry name" value="GNAT"/>
    <property type="match status" value="1"/>
</dbReference>
<dbReference type="Pfam" id="PF00583">
    <property type="entry name" value="Acetyltransf_1"/>
    <property type="match status" value="1"/>
</dbReference>
<evidence type="ECO:0000313" key="4">
    <source>
        <dbReference type="EMBL" id="RQP22445.1"/>
    </source>
</evidence>
<feature type="domain" description="N-acetyltransferase" evidence="3">
    <location>
        <begin position="3"/>
        <end position="165"/>
    </location>
</feature>
<reference evidence="4 5" key="2">
    <citation type="submission" date="2018-12" db="EMBL/GenBank/DDBJ databases">
        <title>Rhizobacter gummiphilus sp. nov., a rubber-degrading bacterium isolated from the soil of a botanical garden in Japan.</title>
        <authorList>
            <person name="Shunsuke S.S."/>
        </authorList>
    </citation>
    <scope>NUCLEOTIDE SEQUENCE [LARGE SCALE GENOMIC DNA]</scope>
    <source>
        <strain evidence="4 5">S-16</strain>
    </source>
</reference>
<accession>A0A3N7JU04</accession>
<dbReference type="InterPro" id="IPR000182">
    <property type="entry name" value="GNAT_dom"/>
</dbReference>
<dbReference type="EMBL" id="QUSW01000007">
    <property type="protein sequence ID" value="RQP22445.1"/>
    <property type="molecule type" value="Genomic_DNA"/>
</dbReference>
<evidence type="ECO:0000256" key="2">
    <source>
        <dbReference type="ARBA" id="ARBA00023315"/>
    </source>
</evidence>
<proteinExistence type="predicted"/>
<name>A0A3N7JU04_9BURK</name>
<dbReference type="InterPro" id="IPR016181">
    <property type="entry name" value="Acyl_CoA_acyltransferase"/>
</dbReference>
<keyword evidence="2" id="KW-0012">Acyltransferase</keyword>
<reference evidence="4 5" key="1">
    <citation type="submission" date="2018-08" db="EMBL/GenBank/DDBJ databases">
        <authorList>
            <person name="Khan S.A."/>
            <person name="Jeon C.O."/>
            <person name="Chun B.H."/>
            <person name="Jeong S.E."/>
        </authorList>
    </citation>
    <scope>NUCLEOTIDE SEQUENCE [LARGE SCALE GENOMIC DNA]</scope>
    <source>
        <strain evidence="4 5">S-16</strain>
    </source>
</reference>
<dbReference type="InterPro" id="IPR050832">
    <property type="entry name" value="Bact_Acetyltransf"/>
</dbReference>
<keyword evidence="1 4" id="KW-0808">Transferase</keyword>
<dbReference type="PANTHER" id="PTHR43877">
    <property type="entry name" value="AMINOALKYLPHOSPHONATE N-ACETYLTRANSFERASE-RELATED-RELATED"/>
    <property type="match status" value="1"/>
</dbReference>
<dbReference type="AlphaFoldDB" id="A0A3N7JU04"/>
<dbReference type="GO" id="GO:0016747">
    <property type="term" value="F:acyltransferase activity, transferring groups other than amino-acyl groups"/>
    <property type="evidence" value="ECO:0007669"/>
    <property type="project" value="InterPro"/>
</dbReference>
<gene>
    <name evidence="4" type="ORF">DZC73_22635</name>
</gene>
<dbReference type="RefSeq" id="WP_124542667.1">
    <property type="nucleotide sequence ID" value="NZ_QUSW01000007.1"/>
</dbReference>
<dbReference type="SUPFAM" id="SSF55729">
    <property type="entry name" value="Acyl-CoA N-acyltransferases (Nat)"/>
    <property type="match status" value="1"/>
</dbReference>
<dbReference type="Gene3D" id="3.40.630.30">
    <property type="match status" value="1"/>
</dbReference>
<organism evidence="4 5">
    <name type="scientific">Piscinibacter terrae</name>
    <dbReference type="NCBI Taxonomy" id="2496871"/>
    <lineage>
        <taxon>Bacteria</taxon>
        <taxon>Pseudomonadati</taxon>
        <taxon>Pseudomonadota</taxon>
        <taxon>Betaproteobacteria</taxon>
        <taxon>Burkholderiales</taxon>
        <taxon>Sphaerotilaceae</taxon>
        <taxon>Piscinibacter</taxon>
    </lineage>
</organism>
<sequence>MTLRIVPATAFSHEDIAGCFTQAFEGYLAGSMLLTEATLPRFLARQGADLALSRCVVSDGALAGLTFVGEYERRRRIGGMGVLPSARGTGASRLLLSRVIEDARAAGIAAMELEVFVQNAPAVALYRKTGFIDGPPLWGFTREPGGKLAGDADSPQTLTTSQAADWLITHGQPGLPYQTSGYALQHADPGLTFWRLGDALMGFTETSPQRLSVPLLVDANPAQADALRLVNTLLHRHPQHHVRVPQLMRDDCAAEAWRRAGFVALDIHQMQMRLPL</sequence>
<dbReference type="Proteomes" id="UP000267464">
    <property type="component" value="Unassembled WGS sequence"/>
</dbReference>
<keyword evidence="5" id="KW-1185">Reference proteome</keyword>
<dbReference type="PANTHER" id="PTHR43877:SF2">
    <property type="entry name" value="AMINOALKYLPHOSPHONATE N-ACETYLTRANSFERASE-RELATED"/>
    <property type="match status" value="1"/>
</dbReference>
<evidence type="ECO:0000259" key="3">
    <source>
        <dbReference type="PROSITE" id="PS51186"/>
    </source>
</evidence>
<evidence type="ECO:0000256" key="1">
    <source>
        <dbReference type="ARBA" id="ARBA00022679"/>
    </source>
</evidence>
<comment type="caution">
    <text evidence="4">The sequence shown here is derived from an EMBL/GenBank/DDBJ whole genome shotgun (WGS) entry which is preliminary data.</text>
</comment>